<dbReference type="Proteomes" id="UP000095645">
    <property type="component" value="Unassembled WGS sequence"/>
</dbReference>
<reference evidence="3 4" key="1">
    <citation type="submission" date="2015-09" db="EMBL/GenBank/DDBJ databases">
        <authorList>
            <consortium name="Pathogen Informatics"/>
        </authorList>
    </citation>
    <scope>NUCLEOTIDE SEQUENCE [LARGE SCALE GENOMIC DNA]</scope>
    <source>
        <strain evidence="3 4">2789STDY5834861</strain>
    </source>
</reference>
<keyword evidence="1" id="KW-0235">DNA replication</keyword>
<evidence type="ECO:0000313" key="4">
    <source>
        <dbReference type="Proteomes" id="UP000095645"/>
    </source>
</evidence>
<proteinExistence type="predicted"/>
<dbReference type="GO" id="GO:0006260">
    <property type="term" value="P:DNA replication"/>
    <property type="evidence" value="ECO:0007669"/>
    <property type="project" value="UniProtKB-KW"/>
</dbReference>
<dbReference type="InterPro" id="IPR036869">
    <property type="entry name" value="J_dom_sf"/>
</dbReference>
<evidence type="ECO:0000313" key="3">
    <source>
        <dbReference type="EMBL" id="CUN66380.1"/>
    </source>
</evidence>
<dbReference type="EMBL" id="CYZP01000005">
    <property type="protein sequence ID" value="CUN66380.1"/>
    <property type="molecule type" value="Genomic_DNA"/>
</dbReference>
<feature type="compositionally biased region" description="Polar residues" evidence="2">
    <location>
        <begin position="226"/>
        <end position="236"/>
    </location>
</feature>
<evidence type="ECO:0008006" key="5">
    <source>
        <dbReference type="Google" id="ProtNLM"/>
    </source>
</evidence>
<name>A0A173YS80_9FIRM</name>
<feature type="compositionally biased region" description="Low complexity" evidence="2">
    <location>
        <begin position="237"/>
        <end position="246"/>
    </location>
</feature>
<gene>
    <name evidence="3" type="ORF">ERS852476_00734</name>
</gene>
<dbReference type="Gene3D" id="1.10.287.110">
    <property type="entry name" value="DnaJ domain"/>
    <property type="match status" value="1"/>
</dbReference>
<dbReference type="AlphaFoldDB" id="A0A173YS80"/>
<dbReference type="SUPFAM" id="SSF46565">
    <property type="entry name" value="Chaperone J-domain"/>
    <property type="match status" value="1"/>
</dbReference>
<evidence type="ECO:0000256" key="2">
    <source>
        <dbReference type="SAM" id="MobiDB-lite"/>
    </source>
</evidence>
<dbReference type="RefSeq" id="WP_055057496.1">
    <property type="nucleotide sequence ID" value="NZ_CYZP01000005.1"/>
</dbReference>
<sequence length="304" mass="36529">MFCVIQKLATKRENPQGYPKRLEVMQESVQAEDGTKQIKWGYAYSDECFERPVKKSYKVSVHQSYRDRDGKPRKKEFVLFTVKYYDLATGEFDTYNWGAEKIEKVAAILGVSEEEIYKAVESKIGPLELELQEEFQQTEESQTYRRNLRIVLEYERKKRQFNMEYMLEDNDDRYDYCYDVFGKLRNPAMLKQIQKEYKERRREEKERQKKFEEWFHEYNWNQFQKNHSGSGSYQNGESDNYQSSDENSSYYNYVNDNYTDEEKVILKQFYRVLAKKFHPDSNAGKDTTKQMALLNKLHGQWGLG</sequence>
<feature type="region of interest" description="Disordered" evidence="2">
    <location>
        <begin position="226"/>
        <end position="246"/>
    </location>
</feature>
<accession>A0A173YS80</accession>
<protein>
    <recommendedName>
        <fullName evidence="5">J domain-containing protein</fullName>
    </recommendedName>
</protein>
<organism evidence="3 4">
    <name type="scientific">Blautia obeum</name>
    <dbReference type="NCBI Taxonomy" id="40520"/>
    <lineage>
        <taxon>Bacteria</taxon>
        <taxon>Bacillati</taxon>
        <taxon>Bacillota</taxon>
        <taxon>Clostridia</taxon>
        <taxon>Lachnospirales</taxon>
        <taxon>Lachnospiraceae</taxon>
        <taxon>Blautia</taxon>
    </lineage>
</organism>
<evidence type="ECO:0000256" key="1">
    <source>
        <dbReference type="ARBA" id="ARBA00022705"/>
    </source>
</evidence>